<dbReference type="CDD" id="cd01344">
    <property type="entry name" value="PL2_Passenger_AT"/>
    <property type="match status" value="1"/>
</dbReference>
<feature type="compositionally biased region" description="Basic residues" evidence="1">
    <location>
        <begin position="23"/>
        <end position="33"/>
    </location>
</feature>
<dbReference type="PANTHER" id="PTHR35037:SF3">
    <property type="entry name" value="C-TERMINAL REGION OF AIDA-LIKE PROTEIN"/>
    <property type="match status" value="1"/>
</dbReference>
<dbReference type="SUPFAM" id="SSF51126">
    <property type="entry name" value="Pectin lyase-like"/>
    <property type="match status" value="1"/>
</dbReference>
<dbReference type="InterPro" id="IPR051551">
    <property type="entry name" value="Autotransporter_adhesion"/>
</dbReference>
<dbReference type="Gene3D" id="2.160.20.20">
    <property type="match status" value="1"/>
</dbReference>
<dbReference type="NCBIfam" id="TIGR04393">
    <property type="entry name" value="rpt_T5SS_PEPC"/>
    <property type="match status" value="4"/>
</dbReference>
<accession>A0A849KYX7</accession>
<gene>
    <name evidence="4" type="ORF">HKX02_24315</name>
</gene>
<dbReference type="SUPFAM" id="SSF103515">
    <property type="entry name" value="Autotransporter"/>
    <property type="match status" value="1"/>
</dbReference>
<dbReference type="InterPro" id="IPR030895">
    <property type="entry name" value="T5SS_PEPC_rpt"/>
</dbReference>
<dbReference type="Pfam" id="PF18883">
    <property type="entry name" value="AC_1"/>
    <property type="match status" value="1"/>
</dbReference>
<keyword evidence="5" id="KW-1185">Reference proteome</keyword>
<dbReference type="PANTHER" id="PTHR35037">
    <property type="entry name" value="C-TERMINAL REGION OF AIDA-LIKE PROTEIN"/>
    <property type="match status" value="1"/>
</dbReference>
<dbReference type="NCBIfam" id="TIGR01414">
    <property type="entry name" value="autotrans_barl"/>
    <property type="match status" value="1"/>
</dbReference>
<feature type="region of interest" description="Disordered" evidence="1">
    <location>
        <begin position="1"/>
        <end position="33"/>
    </location>
</feature>
<dbReference type="InterPro" id="IPR006315">
    <property type="entry name" value="OM_autotransptr_brl_dom"/>
</dbReference>
<evidence type="ECO:0000256" key="2">
    <source>
        <dbReference type="SAM" id="Phobius"/>
    </source>
</evidence>
<name>A0A849KYX7_9HYPH</name>
<dbReference type="InterPro" id="IPR036709">
    <property type="entry name" value="Autotransporte_beta_dom_sf"/>
</dbReference>
<proteinExistence type="predicted"/>
<evidence type="ECO:0000313" key="5">
    <source>
        <dbReference type="Proteomes" id="UP000574931"/>
    </source>
</evidence>
<dbReference type="InterPro" id="IPR011050">
    <property type="entry name" value="Pectin_lyase_fold/virulence"/>
</dbReference>
<feature type="domain" description="Autotransporter" evidence="3">
    <location>
        <begin position="697"/>
        <end position="979"/>
    </location>
</feature>
<dbReference type="PROSITE" id="PS51208">
    <property type="entry name" value="AUTOTRANSPORTER"/>
    <property type="match status" value="1"/>
</dbReference>
<dbReference type="InterPro" id="IPR005546">
    <property type="entry name" value="Autotransporte_beta"/>
</dbReference>
<dbReference type="Pfam" id="PF03797">
    <property type="entry name" value="Autotransporter"/>
    <property type="match status" value="1"/>
</dbReference>
<protein>
    <submittedName>
        <fullName evidence="4">Autotransporter outer membrane beta-barrel domain-containing protein</fullName>
    </submittedName>
</protein>
<keyword evidence="2" id="KW-0472">Membrane</keyword>
<dbReference type="Proteomes" id="UP000574931">
    <property type="component" value="Unassembled WGS sequence"/>
</dbReference>
<dbReference type="EMBL" id="JABFCY010000024">
    <property type="protein sequence ID" value="NNU63356.1"/>
    <property type="molecule type" value="Genomic_DNA"/>
</dbReference>
<keyword evidence="2" id="KW-1133">Transmembrane helix</keyword>
<dbReference type="Gene3D" id="2.40.128.130">
    <property type="entry name" value="Autotransporter beta-domain"/>
    <property type="match status" value="1"/>
</dbReference>
<dbReference type="GO" id="GO:0019867">
    <property type="term" value="C:outer membrane"/>
    <property type="evidence" value="ECO:0007669"/>
    <property type="project" value="InterPro"/>
</dbReference>
<evidence type="ECO:0000259" key="3">
    <source>
        <dbReference type="PROSITE" id="PS51208"/>
    </source>
</evidence>
<dbReference type="InterPro" id="IPR043990">
    <property type="entry name" value="AC_1"/>
</dbReference>
<feature type="transmembrane region" description="Helical" evidence="2">
    <location>
        <begin position="41"/>
        <end position="60"/>
    </location>
</feature>
<evidence type="ECO:0000313" key="4">
    <source>
        <dbReference type="EMBL" id="NNU63356.1"/>
    </source>
</evidence>
<organism evidence="4 5">
    <name type="scientific">Ochrobactrum soli</name>
    <dbReference type="NCBI Taxonomy" id="2448455"/>
    <lineage>
        <taxon>Bacteria</taxon>
        <taxon>Pseudomonadati</taxon>
        <taxon>Pseudomonadota</taxon>
        <taxon>Alphaproteobacteria</taxon>
        <taxon>Hyphomicrobiales</taxon>
        <taxon>Brucellaceae</taxon>
        <taxon>Brucella/Ochrobactrum group</taxon>
        <taxon>Ochrobactrum</taxon>
    </lineage>
</organism>
<comment type="caution">
    <text evidence="4">The sequence shown here is derived from an EMBL/GenBank/DDBJ whole genome shotgun (WGS) entry which is preliminary data.</text>
</comment>
<keyword evidence="2" id="KW-0812">Transmembrane</keyword>
<sequence>MTNSVAIHHAQSAEISDPSKSRQASKRQLNRGGRMTKWKGVAASFAPLSIALMGLISLILSGPAMAQTLNVSGSSTVTNPPTSPIWNAGTDTIIGNDGTGGLEAGNGQIINGTNFVFGSTATGIGTSSLTGTGTALNASGALTIGDAGTGTLSVLNGAWVANNWNKGGTNPLSYSVTVGNKLGSSGVVNVTGANTKLMVTGTGPYSGIGVALYGKGEMNIKDGATVETGRLRTGFGTESDGLVTVAGSGSKLNVTDPNQWLVVGVNGQGRLLVEQSGAVDVAGYLRVGEGSFPSVSSKSSGITEVLSGGSVRVQRFTDIAYFMDTTGSVRVDGTGSSFTSDGLVTIGRQGIGTFSVVNSGALRAPAGVFLASNALGRGTLNVGTGGTAGIVDTPVIIGGPGAAEVNFNHTDNIDFSPKMTGRLSVNQIGSGTTKLLTPNDYFGVTAVNAGKLQAAAVDVFSRYSDHVVSQDGTLDLNGFNQTVASLQNAGHVLASGVPGTSLTVAGDYTGNGGTLVLNTVLDGDDSVTDRLVVQGNTAGQSNVAINNIGGVGAQTVEGIKVIEVGGASNGSFSLLGDYVHNGEQAVVAGAYAYKLYQNGISTPTDGDWYLRSQLKPIVPVDPVDPVNPVDPIIPPKPLYQAGVPSYEAYPQDLLGLNGLNTLQQRVGNRFWAGAGNRVISEGADAIVPYAPAEEAGVHVDGNGVWGRIEGAHNHIEPRFSTSDTDFNQNVFKMQAGVDGLLTETENGTLIGGVFVQYVHGKTKVNSVFGDGEISTDGYGFGGTLTWYGNEGFYIDGQAQVTWYNSDLNSILARRGLTDGNDGIGYALSIETGKRIALDPEWSVTPQAQLVYSSVDFDDFTDTFGAPVSLDKGDSLQGRLGITLDHENSWQNGKGLTNRSHVYGIANLYYEFLDSTRVDVAGVSFASKKDRLWGGVGIGGSYNWDNDKYSIYGEGIVNTSLNNFGDSYSLKGNVGFRVKW</sequence>
<dbReference type="AlphaFoldDB" id="A0A849KYX7"/>
<evidence type="ECO:0000256" key="1">
    <source>
        <dbReference type="SAM" id="MobiDB-lite"/>
    </source>
</evidence>
<dbReference type="SMART" id="SM00869">
    <property type="entry name" value="Autotransporter"/>
    <property type="match status" value="1"/>
</dbReference>
<reference evidence="4 5" key="1">
    <citation type="submission" date="2020-05" db="EMBL/GenBank/DDBJ databases">
        <title>Draft Genome Sequence of Ochrobactrum soli Isolated from Stable Fly Gut.</title>
        <authorList>
            <person name="Pileggi M.T."/>
            <person name="Vazhakkala L.J."/>
            <person name="Wong C.N."/>
        </authorList>
    </citation>
    <scope>NUCLEOTIDE SEQUENCE [LARGE SCALE GENOMIC DNA]</scope>
    <source>
        <strain evidence="4 5">MTP-C0764</strain>
    </source>
</reference>
<dbReference type="InterPro" id="IPR012332">
    <property type="entry name" value="Autotransporter_pectin_lyase_C"/>
</dbReference>